<reference evidence="1 2" key="1">
    <citation type="submission" date="2024-09" db="EMBL/GenBank/DDBJ databases">
        <title>Paenibacillus zeirhizospherea sp. nov., isolated from surface of the maize (Zea mays) roots in a horticulture field, Hungary.</title>
        <authorList>
            <person name="Marton D."/>
            <person name="Farkas M."/>
            <person name="Bedics A."/>
            <person name="Toth E."/>
            <person name="Tancsics A."/>
            <person name="Boka K."/>
            <person name="Maroti G."/>
            <person name="Kriszt B."/>
            <person name="Cserhati M."/>
        </authorList>
    </citation>
    <scope>NUCLEOTIDE SEQUENCE [LARGE SCALE GENOMIC DNA]</scope>
    <source>
        <strain evidence="1 2">KCTC 33519</strain>
    </source>
</reference>
<evidence type="ECO:0000313" key="2">
    <source>
        <dbReference type="Proteomes" id="UP001580346"/>
    </source>
</evidence>
<sequence>MQIEYRCTKGLLKFHFRLQHDDLPRSDMKMGETSCEIHLPPDWDIEKVHPDVLALASLLIIYPFAGPRILLPQGVSQRFHDLFRRTTKKEILPVDPNLTPRQAPHPSVPALAYSGGVDSTAALLLMPANSCIVFLERIIPLHQKTMYNKEAALLACNTLRNEGRNVFIIKSNLEYVREPVGFPVDIANAVPALLLSDYAGLDSIAWGTVMDSAYQVGHLKFADYKQRLHFNRWGKLFELAGMPFNQVTGGICEVGTSIIVKNSAYRTIARSCMRGTANKPCATCWKCFRKGLLDGVLEQSTPSYSELDRWFSLPHIKKTLNQFPIHSENIIAYISAHYDGHHPVMKKLKKRTRGDTLPVKWMEKWYRPSIHLLPEKYRGFVEKQITKHLNVMNSEEEQQAESWNLETYRTTDEFQKYAAELRTALDTHPSF</sequence>
<organism evidence="1 2">
    <name type="scientific">Paenibacillus enshidis</name>
    <dbReference type="NCBI Taxonomy" id="1458439"/>
    <lineage>
        <taxon>Bacteria</taxon>
        <taxon>Bacillati</taxon>
        <taxon>Bacillota</taxon>
        <taxon>Bacilli</taxon>
        <taxon>Bacillales</taxon>
        <taxon>Paenibacillaceae</taxon>
        <taxon>Paenibacillus</taxon>
    </lineage>
</organism>
<protein>
    <submittedName>
        <fullName evidence="1">DUF6395 domain-containing protein</fullName>
    </submittedName>
</protein>
<evidence type="ECO:0000313" key="1">
    <source>
        <dbReference type="EMBL" id="MFB5265598.1"/>
    </source>
</evidence>
<dbReference type="EMBL" id="JBHHMI010000001">
    <property type="protein sequence ID" value="MFB5265598.1"/>
    <property type="molecule type" value="Genomic_DNA"/>
</dbReference>
<dbReference type="SUPFAM" id="SSF52402">
    <property type="entry name" value="Adenine nucleotide alpha hydrolases-like"/>
    <property type="match status" value="1"/>
</dbReference>
<accession>A0ABV5AN55</accession>
<dbReference type="Proteomes" id="UP001580346">
    <property type="component" value="Unassembled WGS sequence"/>
</dbReference>
<proteinExistence type="predicted"/>
<dbReference type="RefSeq" id="WP_375353009.1">
    <property type="nucleotide sequence ID" value="NZ_JBHHMI010000001.1"/>
</dbReference>
<gene>
    <name evidence="1" type="ORF">ACE41H_02160</name>
</gene>
<keyword evidence="2" id="KW-1185">Reference proteome</keyword>
<comment type="caution">
    <text evidence="1">The sequence shown here is derived from an EMBL/GenBank/DDBJ whole genome shotgun (WGS) entry which is preliminary data.</text>
</comment>
<dbReference type="InterPro" id="IPR045654">
    <property type="entry name" value="DUF6395"/>
</dbReference>
<dbReference type="Pfam" id="PF19932">
    <property type="entry name" value="DUF6395"/>
    <property type="match status" value="1"/>
</dbReference>
<name>A0ABV5AN55_9BACL</name>